<name>A0ABY6C9H1_9HYPH</name>
<dbReference type="InterPro" id="IPR005119">
    <property type="entry name" value="LysR_subst-bd"/>
</dbReference>
<evidence type="ECO:0000313" key="7">
    <source>
        <dbReference type="Proteomes" id="UP001061862"/>
    </source>
</evidence>
<dbReference type="PANTHER" id="PTHR30537:SF74">
    <property type="entry name" value="HTH-TYPE TRANSCRIPTIONAL REGULATOR TRPI"/>
    <property type="match status" value="1"/>
</dbReference>
<evidence type="ECO:0000313" key="6">
    <source>
        <dbReference type="EMBL" id="UXN68887.1"/>
    </source>
</evidence>
<dbReference type="CDD" id="cd08432">
    <property type="entry name" value="PBP2_GcdR_TrpI_HvrB_AmpR_like"/>
    <property type="match status" value="1"/>
</dbReference>
<dbReference type="SUPFAM" id="SSF46785">
    <property type="entry name" value="Winged helix' DNA-binding domain"/>
    <property type="match status" value="1"/>
</dbReference>
<comment type="similarity">
    <text evidence="1">Belongs to the LysR transcriptional regulatory family.</text>
</comment>
<keyword evidence="4" id="KW-0804">Transcription</keyword>
<dbReference type="Pfam" id="PF00126">
    <property type="entry name" value="HTH_1"/>
    <property type="match status" value="1"/>
</dbReference>
<keyword evidence="7" id="KW-1185">Reference proteome</keyword>
<dbReference type="PRINTS" id="PR00039">
    <property type="entry name" value="HTHLYSR"/>
</dbReference>
<keyword evidence="3" id="KW-0238">DNA-binding</keyword>
<accession>A0ABY6C9H1</accession>
<evidence type="ECO:0000259" key="5">
    <source>
        <dbReference type="PROSITE" id="PS50931"/>
    </source>
</evidence>
<evidence type="ECO:0000256" key="1">
    <source>
        <dbReference type="ARBA" id="ARBA00009437"/>
    </source>
</evidence>
<gene>
    <name evidence="6" type="ORF">N8A98_16770</name>
</gene>
<dbReference type="Gene3D" id="3.40.190.10">
    <property type="entry name" value="Periplasmic binding protein-like II"/>
    <property type="match status" value="2"/>
</dbReference>
<organism evidence="6 7">
    <name type="scientific">Devosia neptuniae</name>
    <dbReference type="NCBI Taxonomy" id="191302"/>
    <lineage>
        <taxon>Bacteria</taxon>
        <taxon>Pseudomonadati</taxon>
        <taxon>Pseudomonadota</taxon>
        <taxon>Alphaproteobacteria</taxon>
        <taxon>Hyphomicrobiales</taxon>
        <taxon>Devosiaceae</taxon>
        <taxon>Devosia</taxon>
    </lineage>
</organism>
<keyword evidence="2" id="KW-0805">Transcription regulation</keyword>
<dbReference type="InterPro" id="IPR058163">
    <property type="entry name" value="LysR-type_TF_proteobact-type"/>
</dbReference>
<dbReference type="RefSeq" id="WP_262166975.1">
    <property type="nucleotide sequence ID" value="NZ_CP104965.1"/>
</dbReference>
<dbReference type="Gene3D" id="1.10.10.10">
    <property type="entry name" value="Winged helix-like DNA-binding domain superfamily/Winged helix DNA-binding domain"/>
    <property type="match status" value="1"/>
</dbReference>
<evidence type="ECO:0000256" key="2">
    <source>
        <dbReference type="ARBA" id="ARBA00023015"/>
    </source>
</evidence>
<dbReference type="SUPFAM" id="SSF53850">
    <property type="entry name" value="Periplasmic binding protein-like II"/>
    <property type="match status" value="1"/>
</dbReference>
<dbReference type="EMBL" id="CP104965">
    <property type="protein sequence ID" value="UXN68887.1"/>
    <property type="molecule type" value="Genomic_DNA"/>
</dbReference>
<protein>
    <submittedName>
        <fullName evidence="6">LysR substrate-binding domain-containing protein</fullName>
    </submittedName>
</protein>
<dbReference type="InterPro" id="IPR000847">
    <property type="entry name" value="LysR_HTH_N"/>
</dbReference>
<reference evidence="6 7" key="1">
    <citation type="submission" date="2022-09" db="EMBL/GenBank/DDBJ databases">
        <title>Interaction between co-microsymbionts with complementary sets of symbiotic genes in legume-rhizobium systems.</title>
        <authorList>
            <person name="Safronova V."/>
            <person name="Sazanova A."/>
            <person name="Afonin A."/>
            <person name="Chirak E."/>
        </authorList>
    </citation>
    <scope>NUCLEOTIDE SEQUENCE [LARGE SCALE GENOMIC DNA]</scope>
    <source>
        <strain evidence="6 7">A18/4-1</strain>
    </source>
</reference>
<proteinExistence type="inferred from homology"/>
<dbReference type="Proteomes" id="UP001061862">
    <property type="component" value="Chromosome"/>
</dbReference>
<evidence type="ECO:0000256" key="4">
    <source>
        <dbReference type="ARBA" id="ARBA00023163"/>
    </source>
</evidence>
<dbReference type="Pfam" id="PF03466">
    <property type="entry name" value="LysR_substrate"/>
    <property type="match status" value="1"/>
</dbReference>
<sequence>MKRSRLPLTALRAFEAAGRHQSFKKAAEELAVSEAAISRQIRDLEGQLSGALFERGHRNVRLTSGGARLLGQLTKSFDAIDTALSELLAPPRKKRVFVSVEPTFATLFLIPRLAEFTVAHPDIDVQIESSSTLVDLSGDDAGVAVRYSLTDKSWPRLEARHLIDNLLTPVVAAGHLAIEIKSPLDIAKIPLLRDENEAPWQRWLAIAGVQARPTWGPVFSNAAIALQSAQLGHGAALADRHLADRLLRDGHLRAPFDLDIENGAYWLVARSFAKLTLSEKTFCDWLVAAVGISGKSPASR</sequence>
<dbReference type="PANTHER" id="PTHR30537">
    <property type="entry name" value="HTH-TYPE TRANSCRIPTIONAL REGULATOR"/>
    <property type="match status" value="1"/>
</dbReference>
<dbReference type="PROSITE" id="PS50931">
    <property type="entry name" value="HTH_LYSR"/>
    <property type="match status" value="1"/>
</dbReference>
<evidence type="ECO:0000256" key="3">
    <source>
        <dbReference type="ARBA" id="ARBA00023125"/>
    </source>
</evidence>
<feature type="domain" description="HTH lysR-type" evidence="5">
    <location>
        <begin position="6"/>
        <end position="63"/>
    </location>
</feature>
<dbReference type="InterPro" id="IPR036388">
    <property type="entry name" value="WH-like_DNA-bd_sf"/>
</dbReference>
<dbReference type="InterPro" id="IPR036390">
    <property type="entry name" value="WH_DNA-bd_sf"/>
</dbReference>